<name>A0ABR0DYM4_ZASCE</name>
<gene>
    <name evidence="4" type="ORF">PRZ48_014404</name>
</gene>
<evidence type="ECO:0000256" key="2">
    <source>
        <dbReference type="ARBA" id="ARBA00022676"/>
    </source>
</evidence>
<comment type="similarity">
    <text evidence="1">Belongs to the glycosyltransferase 25 family.</text>
</comment>
<evidence type="ECO:0000313" key="5">
    <source>
        <dbReference type="Proteomes" id="UP001305779"/>
    </source>
</evidence>
<protein>
    <recommendedName>
        <fullName evidence="6">Glycosyltransferase family 25 protein</fullName>
    </recommendedName>
</protein>
<evidence type="ECO:0000256" key="3">
    <source>
        <dbReference type="ARBA" id="ARBA00022679"/>
    </source>
</evidence>
<keyword evidence="5" id="KW-1185">Reference proteome</keyword>
<accession>A0ABR0DYM4</accession>
<dbReference type="PANTHER" id="PTHR10730:SF53">
    <property type="entry name" value="GLYCOSYLTRANSFERASE 25 FAMILY MEMBER"/>
    <property type="match status" value="1"/>
</dbReference>
<keyword evidence="3" id="KW-0808">Transferase</keyword>
<evidence type="ECO:0008006" key="6">
    <source>
        <dbReference type="Google" id="ProtNLM"/>
    </source>
</evidence>
<dbReference type="InterPro" id="IPR050757">
    <property type="entry name" value="Collagen_mod_GT25"/>
</dbReference>
<dbReference type="Proteomes" id="UP001305779">
    <property type="component" value="Unassembled WGS sequence"/>
</dbReference>
<sequence>MSLAASLTGLQIEYVDGVTEIEERLLPPGAEKAKLGNGALGAWRAHMNVARLIVEQNITSALVLEGDVDWDLRIKSQMQSFAKASRLLLQPGKGDYNFDATIDAAPQSTTSPYGNIDLWDVLWLGHCGSRLPKGDDSKVQHGRVVIPHDETVPEAQHIDFEFGGNELKDDYPDHTRIVSWSRANVCTLAYGISQGGAQRYLFQLGISRLNSATDLMFQQMCDGSEGRPRHNCLSVQPQLFQHHRAIGHKSAFSGISDHGDGYNKVAFTKNVRWSTRLNFEKLAYGKTDYVDLFRDGEPRFDPEADLKR</sequence>
<evidence type="ECO:0000313" key="4">
    <source>
        <dbReference type="EMBL" id="KAK4494106.1"/>
    </source>
</evidence>
<comment type="caution">
    <text evidence="4">The sequence shown here is derived from an EMBL/GenBank/DDBJ whole genome shotgun (WGS) entry which is preliminary data.</text>
</comment>
<reference evidence="4 5" key="1">
    <citation type="journal article" date="2023" name="G3 (Bethesda)">
        <title>A chromosome-level genome assembly of Zasmidium syzygii isolated from banana leaves.</title>
        <authorList>
            <person name="van Westerhoven A.C."/>
            <person name="Mehrabi R."/>
            <person name="Talebi R."/>
            <person name="Steentjes M.B.F."/>
            <person name="Corcolon B."/>
            <person name="Chong P.A."/>
            <person name="Kema G.H.J."/>
            <person name="Seidl M.F."/>
        </authorList>
    </citation>
    <scope>NUCLEOTIDE SEQUENCE [LARGE SCALE GENOMIC DNA]</scope>
    <source>
        <strain evidence="4 5">P124</strain>
    </source>
</reference>
<proteinExistence type="inferred from homology"/>
<dbReference type="EMBL" id="JAXOVC010000014">
    <property type="protein sequence ID" value="KAK4494106.1"/>
    <property type="molecule type" value="Genomic_DNA"/>
</dbReference>
<organism evidence="4 5">
    <name type="scientific">Zasmidium cellare</name>
    <name type="common">Wine cellar mold</name>
    <name type="synonym">Racodium cellare</name>
    <dbReference type="NCBI Taxonomy" id="395010"/>
    <lineage>
        <taxon>Eukaryota</taxon>
        <taxon>Fungi</taxon>
        <taxon>Dikarya</taxon>
        <taxon>Ascomycota</taxon>
        <taxon>Pezizomycotina</taxon>
        <taxon>Dothideomycetes</taxon>
        <taxon>Dothideomycetidae</taxon>
        <taxon>Mycosphaerellales</taxon>
        <taxon>Mycosphaerellaceae</taxon>
        <taxon>Zasmidium</taxon>
    </lineage>
</organism>
<keyword evidence="2" id="KW-0328">Glycosyltransferase</keyword>
<evidence type="ECO:0000256" key="1">
    <source>
        <dbReference type="ARBA" id="ARBA00006721"/>
    </source>
</evidence>
<dbReference type="PANTHER" id="PTHR10730">
    <property type="entry name" value="PROCOLLAGEN-LYSINE,2-OXOGLUTARATE 5-DIOXYGENASE/GLYCOSYLTRANSFERASE 25 FAMILY MEMBER"/>
    <property type="match status" value="1"/>
</dbReference>